<accession>A0A1J5R921</accession>
<comment type="caution">
    <text evidence="1">The sequence shown here is derived from an EMBL/GenBank/DDBJ whole genome shotgun (WGS) entry which is preliminary data.</text>
</comment>
<dbReference type="PANTHER" id="PTHR11102">
    <property type="entry name" value="SEL-1-LIKE PROTEIN"/>
    <property type="match status" value="1"/>
</dbReference>
<dbReference type="InterPro" id="IPR011990">
    <property type="entry name" value="TPR-like_helical_dom_sf"/>
</dbReference>
<organism evidence="1">
    <name type="scientific">mine drainage metagenome</name>
    <dbReference type="NCBI Taxonomy" id="410659"/>
    <lineage>
        <taxon>unclassified sequences</taxon>
        <taxon>metagenomes</taxon>
        <taxon>ecological metagenomes</taxon>
    </lineage>
</organism>
<dbReference type="SUPFAM" id="SSF81901">
    <property type="entry name" value="HCP-like"/>
    <property type="match status" value="1"/>
</dbReference>
<dbReference type="InterPro" id="IPR006597">
    <property type="entry name" value="Sel1-like"/>
</dbReference>
<dbReference type="Pfam" id="PF08238">
    <property type="entry name" value="Sel1"/>
    <property type="match status" value="6"/>
</dbReference>
<proteinExistence type="predicted"/>
<keyword evidence="1" id="KW-0378">Hydrolase</keyword>
<dbReference type="SMART" id="SM00671">
    <property type="entry name" value="SEL1"/>
    <property type="match status" value="6"/>
</dbReference>
<dbReference type="EC" id="3.5.2.6" evidence="1"/>
<dbReference type="Gene3D" id="1.25.40.10">
    <property type="entry name" value="Tetratricopeptide repeat domain"/>
    <property type="match status" value="2"/>
</dbReference>
<protein>
    <submittedName>
        <fullName evidence="1">Putative beta-lactamase HcpC</fullName>
        <ecNumber evidence="1">3.5.2.6</ecNumber>
    </submittedName>
</protein>
<dbReference type="GO" id="GO:0008800">
    <property type="term" value="F:beta-lactamase activity"/>
    <property type="evidence" value="ECO:0007669"/>
    <property type="project" value="UniProtKB-EC"/>
</dbReference>
<reference evidence="1" key="1">
    <citation type="submission" date="2016-10" db="EMBL/GenBank/DDBJ databases">
        <title>Sequence of Gallionella enrichment culture.</title>
        <authorList>
            <person name="Poehlein A."/>
            <person name="Muehling M."/>
            <person name="Daniel R."/>
        </authorList>
    </citation>
    <scope>NUCLEOTIDE SEQUENCE</scope>
</reference>
<evidence type="ECO:0000313" key="1">
    <source>
        <dbReference type="EMBL" id="OIQ86203.1"/>
    </source>
</evidence>
<dbReference type="AlphaFoldDB" id="A0A1J5R921"/>
<sequence>MPIKLAPPAIIQLAESGDPLAQEWLGDHLRNRELHEQAVRWYAQAAAQGSASASYNLGWMYYHGRGVEQDFATALRLWHQAGLQPMPRALGSIGLLHERGEGVPQDYAEAARWYLLAAEQGDAPANWFLGRLYARGLGVPRDDERSLRHLRRAAELAHRSAQYSLAVALLEHDDAALVDEALHWLRQAADASHADAQFLLGRMLADGDRMPADAALGARLLQQAAAQGHAQAAAELARHTRSATEQGARLWAQAITQCHLGTLRQLAAMADADWTPARWSQEQVAAAFDCVEQLREALEAVYRP</sequence>
<name>A0A1J5R921_9ZZZZ</name>
<dbReference type="InterPro" id="IPR050767">
    <property type="entry name" value="Sel1_AlgK"/>
</dbReference>
<dbReference type="PANTHER" id="PTHR11102:SF160">
    <property type="entry name" value="ERAD-ASSOCIATED E3 UBIQUITIN-PROTEIN LIGASE COMPONENT HRD3"/>
    <property type="match status" value="1"/>
</dbReference>
<gene>
    <name evidence="1" type="primary">hcpC_12</name>
    <name evidence="1" type="ORF">GALL_319540</name>
</gene>
<dbReference type="EMBL" id="MLJW01000494">
    <property type="protein sequence ID" value="OIQ86203.1"/>
    <property type="molecule type" value="Genomic_DNA"/>
</dbReference>